<gene>
    <name evidence="2" type="ORF">NNA32_03045</name>
</gene>
<organism evidence="2 3">
    <name type="scientific">Furfurilactobacillus milii</name>
    <dbReference type="NCBI Taxonomy" id="2888272"/>
    <lineage>
        <taxon>Bacteria</taxon>
        <taxon>Bacillati</taxon>
        <taxon>Bacillota</taxon>
        <taxon>Bacilli</taxon>
        <taxon>Lactobacillales</taxon>
        <taxon>Lactobacillaceae</taxon>
        <taxon>Furfurilactobacillus</taxon>
    </lineage>
</organism>
<protein>
    <submittedName>
        <fullName evidence="2">Uncharacterized protein</fullName>
    </submittedName>
</protein>
<keyword evidence="3" id="KW-1185">Reference proteome</keyword>
<reference evidence="2" key="1">
    <citation type="submission" date="2022-06" db="EMBL/GenBank/DDBJ databases">
        <title>Antifungal cultures and metabolites of lactic acid bacteria for use in dairy fermentations.</title>
        <authorList>
            <person name="Zhao Z."/>
            <person name="Gaenzle M."/>
        </authorList>
    </citation>
    <scope>NUCLEOTIDE SEQUENCE</scope>
    <source>
        <strain evidence="2">FUA3126</strain>
    </source>
</reference>
<dbReference type="Proteomes" id="UP001152867">
    <property type="component" value="Unassembled WGS sequence"/>
</dbReference>
<dbReference type="RefSeq" id="WP_178941994.1">
    <property type="nucleotide sequence ID" value="NZ_JAIWJG010000002.1"/>
</dbReference>
<accession>A0ABT6D818</accession>
<comment type="caution">
    <text evidence="2">The sequence shown here is derived from an EMBL/GenBank/DDBJ whole genome shotgun (WGS) entry which is preliminary data.</text>
</comment>
<sequence length="517" mass="56146">MTKFNTAESQNSDFQKKVIAETSSTFGSSQSISYVDTIQSEIDNTTNFILKLGASKKRANILGGDEAEAFMSGSFNIQSALQGKLKSTYADAPRVNGLGTSDIDVHLKNGRIISNQLKYGKNSNKSVNMQRTTYQGHYKSAHGTLDGFSDWFNKNKRPGSSPDSMIYDDYMQRIIPSDQLESGKNFISKKITKYSQNNQNQNLSNAKEVKNGLSDHIEGNGVSSSTLSKDESTQIASDAKKGQFDADDYGVGLKTTISNGQIHVLKQAMKTGAASAAITAIISELPTLLKVIQQIANQENIDLTDLSSNTGPTIANTTDAFLQSTITGYLTTNAASKVFGEKLASEAMKNLTPVGISSLVVFVYGTCKTYIQYARGKISTALVKDQVNSLLFSTIFTLSGSLLGATLGPIGMTLGSVIGSVIGGFVYQGIENLALSYSIKSGQTIFGLVEQDYTLTDEMVKQLGLERFAMNTLKFDDIAFNDFQFEKFNFETFNFSNIEVGRLRRGVIGVNKVGFIQ</sequence>
<feature type="region of interest" description="Disordered" evidence="1">
    <location>
        <begin position="213"/>
        <end position="234"/>
    </location>
</feature>
<dbReference type="EMBL" id="JANDJP010000002">
    <property type="protein sequence ID" value="MDF9913220.1"/>
    <property type="molecule type" value="Genomic_DNA"/>
</dbReference>
<evidence type="ECO:0000256" key="1">
    <source>
        <dbReference type="SAM" id="MobiDB-lite"/>
    </source>
</evidence>
<evidence type="ECO:0000313" key="2">
    <source>
        <dbReference type="EMBL" id="MDF9913220.1"/>
    </source>
</evidence>
<proteinExistence type="predicted"/>
<evidence type="ECO:0000313" key="3">
    <source>
        <dbReference type="Proteomes" id="UP001152867"/>
    </source>
</evidence>
<name>A0ABT6D818_9LACO</name>